<dbReference type="GO" id="GO:0008270">
    <property type="term" value="F:zinc ion binding"/>
    <property type="evidence" value="ECO:0007669"/>
    <property type="project" value="InterPro"/>
</dbReference>
<evidence type="ECO:0000256" key="7">
    <source>
        <dbReference type="SAM" id="MobiDB-lite"/>
    </source>
</evidence>
<proteinExistence type="predicted"/>
<keyword evidence="2" id="KW-0862">Zinc</keyword>
<name>A0AAD6IQD8_PENCN</name>
<dbReference type="AlphaFoldDB" id="A0AAD6IQD8"/>
<dbReference type="GO" id="GO:0006351">
    <property type="term" value="P:DNA-templated transcription"/>
    <property type="evidence" value="ECO:0007669"/>
    <property type="project" value="InterPro"/>
</dbReference>
<dbReference type="PANTHER" id="PTHR31313">
    <property type="entry name" value="TY1 ENHANCER ACTIVATOR"/>
    <property type="match status" value="1"/>
</dbReference>
<evidence type="ECO:0000313" key="9">
    <source>
        <dbReference type="EMBL" id="KAJ6057932.1"/>
    </source>
</evidence>
<evidence type="ECO:0000256" key="6">
    <source>
        <dbReference type="ARBA" id="ARBA00023242"/>
    </source>
</evidence>
<dbReference type="PANTHER" id="PTHR31313:SF77">
    <property type="entry name" value="ZN(II)2CYS6 TRANSCRIPTION FACTOR (EUROFUNG)"/>
    <property type="match status" value="1"/>
</dbReference>
<feature type="compositionally biased region" description="Polar residues" evidence="7">
    <location>
        <begin position="49"/>
        <end position="63"/>
    </location>
</feature>
<evidence type="ECO:0000256" key="5">
    <source>
        <dbReference type="ARBA" id="ARBA00023163"/>
    </source>
</evidence>
<keyword evidence="6" id="KW-0539">Nucleus</keyword>
<keyword evidence="10" id="KW-1185">Reference proteome</keyword>
<keyword evidence="3" id="KW-0805">Transcription regulation</keyword>
<feature type="domain" description="Xylanolytic transcriptional activator regulatory" evidence="8">
    <location>
        <begin position="270"/>
        <end position="347"/>
    </location>
</feature>
<reference evidence="9" key="1">
    <citation type="journal article" date="2023" name="IMA Fungus">
        <title>Comparative genomic study of the Penicillium genus elucidates a diverse pangenome and 15 lateral gene transfer events.</title>
        <authorList>
            <person name="Petersen C."/>
            <person name="Sorensen T."/>
            <person name="Nielsen M.R."/>
            <person name="Sondergaard T.E."/>
            <person name="Sorensen J.L."/>
            <person name="Fitzpatrick D.A."/>
            <person name="Frisvad J.C."/>
            <person name="Nielsen K.L."/>
        </authorList>
    </citation>
    <scope>NUCLEOTIDE SEQUENCE</scope>
    <source>
        <strain evidence="9">IBT 15450</strain>
    </source>
</reference>
<protein>
    <recommendedName>
        <fullName evidence="8">Xylanolytic transcriptional activator regulatory domain-containing protein</fullName>
    </recommendedName>
</protein>
<keyword evidence="5" id="KW-0804">Transcription</keyword>
<keyword evidence="4" id="KW-0238">DNA-binding</keyword>
<dbReference type="InterPro" id="IPR007219">
    <property type="entry name" value="XnlR_reg_dom"/>
</dbReference>
<accession>A0AAD6IQD8</accession>
<dbReference type="Pfam" id="PF04082">
    <property type="entry name" value="Fungal_trans"/>
    <property type="match status" value="1"/>
</dbReference>
<evidence type="ECO:0000259" key="8">
    <source>
        <dbReference type="SMART" id="SM00906"/>
    </source>
</evidence>
<dbReference type="GO" id="GO:0003677">
    <property type="term" value="F:DNA binding"/>
    <property type="evidence" value="ECO:0007669"/>
    <property type="project" value="UniProtKB-KW"/>
</dbReference>
<dbReference type="EMBL" id="JAQJZL010000001">
    <property type="protein sequence ID" value="KAJ6057932.1"/>
    <property type="molecule type" value="Genomic_DNA"/>
</dbReference>
<comment type="caution">
    <text evidence="9">The sequence shown here is derived from an EMBL/GenBank/DDBJ whole genome shotgun (WGS) entry which is preliminary data.</text>
</comment>
<keyword evidence="1" id="KW-0479">Metal-binding</keyword>
<evidence type="ECO:0000256" key="3">
    <source>
        <dbReference type="ARBA" id="ARBA00023015"/>
    </source>
</evidence>
<sequence length="394" mass="44374">MTNTQRSDLGGRGDYNYTGNDLHAFCEAPDPQIPVEDVSEGTLLIDCDSANSTHIGPTQNGQIPNPLPGMSRMHDQDPTQPRPNEIPISGLPETDSDDEVVEQLSYRLGRVQVTHDGQLRYFGSTSNLTLLDALVSIGNPNSTSVQKDMQDTLENLKLDMQVEEAFEKHLLELYFAWQDPCLHVVNIEAFWKARLQNRYEDSNSQCAMGAAYEPKFHPDLVTFPRSLSEFFSDRAKTLLEAEIENPSLATVQTLVILSNYEASSTRDSRGWLYSGMAMRLAFDLGLHLDMIPYVEKGIISAEECETRRTVFWGAYLNEQFWGYYLGRSARSPMAGVTVRKPYWNDSYSTIHTAARWRAYGCPQVSIQSISNPIDMICGQWVSLYDLMLPATDVL</sequence>
<evidence type="ECO:0000313" key="10">
    <source>
        <dbReference type="Proteomes" id="UP001219568"/>
    </source>
</evidence>
<organism evidence="9 10">
    <name type="scientific">Penicillium canescens</name>
    <dbReference type="NCBI Taxonomy" id="5083"/>
    <lineage>
        <taxon>Eukaryota</taxon>
        <taxon>Fungi</taxon>
        <taxon>Dikarya</taxon>
        <taxon>Ascomycota</taxon>
        <taxon>Pezizomycotina</taxon>
        <taxon>Eurotiomycetes</taxon>
        <taxon>Eurotiomycetidae</taxon>
        <taxon>Eurotiales</taxon>
        <taxon>Aspergillaceae</taxon>
        <taxon>Penicillium</taxon>
    </lineage>
</organism>
<gene>
    <name evidence="9" type="ORF">N7460_001206</name>
</gene>
<dbReference type="Proteomes" id="UP001219568">
    <property type="component" value="Unassembled WGS sequence"/>
</dbReference>
<dbReference type="InterPro" id="IPR051615">
    <property type="entry name" value="Transcr_Regulatory_Elem"/>
</dbReference>
<reference evidence="9" key="2">
    <citation type="submission" date="2023-01" db="EMBL/GenBank/DDBJ databases">
        <authorList>
            <person name="Petersen C."/>
        </authorList>
    </citation>
    <scope>NUCLEOTIDE SEQUENCE</scope>
    <source>
        <strain evidence="9">IBT 15450</strain>
    </source>
</reference>
<evidence type="ECO:0000256" key="1">
    <source>
        <dbReference type="ARBA" id="ARBA00022723"/>
    </source>
</evidence>
<evidence type="ECO:0000256" key="2">
    <source>
        <dbReference type="ARBA" id="ARBA00022833"/>
    </source>
</evidence>
<feature type="region of interest" description="Disordered" evidence="7">
    <location>
        <begin position="49"/>
        <end position="96"/>
    </location>
</feature>
<dbReference type="SMART" id="SM00906">
    <property type="entry name" value="Fungal_trans"/>
    <property type="match status" value="1"/>
</dbReference>
<dbReference type="CDD" id="cd12148">
    <property type="entry name" value="fungal_TF_MHR"/>
    <property type="match status" value="1"/>
</dbReference>
<evidence type="ECO:0000256" key="4">
    <source>
        <dbReference type="ARBA" id="ARBA00023125"/>
    </source>
</evidence>